<evidence type="ECO:0000313" key="1">
    <source>
        <dbReference type="EMBL" id="TWT51839.1"/>
    </source>
</evidence>
<sequence length="159" mass="17444">MTIPTTPQRGYFEKVYIDTADSYATPTLVEIPDCEDGEWSISPLNSTLMLKRHRGIQRDVPTGTIIGASFNVTALPEDYLTSRAYYVKLRDAVMTKTPVHLQLNNGDVTTSGVEYLKAWWTVTFTKSSPSQGLVNIAVQLSPADSPDDEPPIFGVTSGS</sequence>
<keyword evidence="2" id="KW-1185">Reference proteome</keyword>
<comment type="caution">
    <text evidence="1">The sequence shown here is derived from an EMBL/GenBank/DDBJ whole genome shotgun (WGS) entry which is preliminary data.</text>
</comment>
<reference evidence="1 2" key="1">
    <citation type="submission" date="2019-02" db="EMBL/GenBank/DDBJ databases">
        <title>Deep-cultivation of Planctomycetes and their phenomic and genomic characterization uncovers novel biology.</title>
        <authorList>
            <person name="Wiegand S."/>
            <person name="Jogler M."/>
            <person name="Boedeker C."/>
            <person name="Pinto D."/>
            <person name="Vollmers J."/>
            <person name="Rivas-Marin E."/>
            <person name="Kohn T."/>
            <person name="Peeters S.H."/>
            <person name="Heuer A."/>
            <person name="Rast P."/>
            <person name="Oberbeckmann S."/>
            <person name="Bunk B."/>
            <person name="Jeske O."/>
            <person name="Meyerdierks A."/>
            <person name="Storesund J.E."/>
            <person name="Kallscheuer N."/>
            <person name="Luecker S."/>
            <person name="Lage O.M."/>
            <person name="Pohl T."/>
            <person name="Merkel B.J."/>
            <person name="Hornburger P."/>
            <person name="Mueller R.-W."/>
            <person name="Bruemmer F."/>
            <person name="Labrenz M."/>
            <person name="Spormann A.M."/>
            <person name="Op Den Camp H."/>
            <person name="Overmann J."/>
            <person name="Amann R."/>
            <person name="Jetten M.S.M."/>
            <person name="Mascher T."/>
            <person name="Medema M.H."/>
            <person name="Devos D.P."/>
            <person name="Kaster A.-K."/>
            <person name="Ovreas L."/>
            <person name="Rohde M."/>
            <person name="Galperin M.Y."/>
            <person name="Jogler C."/>
        </authorList>
    </citation>
    <scope>NUCLEOTIDE SEQUENCE [LARGE SCALE GENOMIC DNA]</scope>
    <source>
        <strain evidence="1 2">KOR42</strain>
    </source>
</reference>
<dbReference type="OrthoDB" id="9834194at2"/>
<dbReference type="EMBL" id="SIHI01000010">
    <property type="protein sequence ID" value="TWT51839.1"/>
    <property type="molecule type" value="Genomic_DNA"/>
</dbReference>
<proteinExistence type="predicted"/>
<evidence type="ECO:0000313" key="2">
    <source>
        <dbReference type="Proteomes" id="UP000317243"/>
    </source>
</evidence>
<gene>
    <name evidence="1" type="ORF">KOR42_33120</name>
</gene>
<protein>
    <submittedName>
        <fullName evidence="1">Uncharacterized protein</fullName>
    </submittedName>
</protein>
<dbReference type="Proteomes" id="UP000317243">
    <property type="component" value="Unassembled WGS sequence"/>
</dbReference>
<dbReference type="AlphaFoldDB" id="A0A5C5WNY6"/>
<organism evidence="1 2">
    <name type="scientific">Thalassoglobus neptunius</name>
    <dbReference type="NCBI Taxonomy" id="1938619"/>
    <lineage>
        <taxon>Bacteria</taxon>
        <taxon>Pseudomonadati</taxon>
        <taxon>Planctomycetota</taxon>
        <taxon>Planctomycetia</taxon>
        <taxon>Planctomycetales</taxon>
        <taxon>Planctomycetaceae</taxon>
        <taxon>Thalassoglobus</taxon>
    </lineage>
</organism>
<name>A0A5C5WNY6_9PLAN</name>
<accession>A0A5C5WNY6</accession>
<dbReference type="RefSeq" id="WP_146510780.1">
    <property type="nucleotide sequence ID" value="NZ_SIHI01000010.1"/>
</dbReference>